<evidence type="ECO:0000313" key="1">
    <source>
        <dbReference type="EMBL" id="RNA02878.1"/>
    </source>
</evidence>
<evidence type="ECO:0000313" key="2">
    <source>
        <dbReference type="Proteomes" id="UP000276133"/>
    </source>
</evidence>
<gene>
    <name evidence="1" type="ORF">BpHYR1_006872</name>
</gene>
<keyword evidence="2" id="KW-1185">Reference proteome</keyword>
<dbReference type="EMBL" id="REGN01008725">
    <property type="protein sequence ID" value="RNA02878.1"/>
    <property type="molecule type" value="Genomic_DNA"/>
</dbReference>
<protein>
    <submittedName>
        <fullName evidence="1">Uncharacterized protein</fullName>
    </submittedName>
</protein>
<comment type="caution">
    <text evidence="1">The sequence shown here is derived from an EMBL/GenBank/DDBJ whole genome shotgun (WGS) entry which is preliminary data.</text>
</comment>
<accession>A0A3M7PW08</accession>
<reference evidence="1 2" key="1">
    <citation type="journal article" date="2018" name="Sci. Rep.">
        <title>Genomic signatures of local adaptation to the degree of environmental predictability in rotifers.</title>
        <authorList>
            <person name="Franch-Gras L."/>
            <person name="Hahn C."/>
            <person name="Garcia-Roger E.M."/>
            <person name="Carmona M.J."/>
            <person name="Serra M."/>
            <person name="Gomez A."/>
        </authorList>
    </citation>
    <scope>NUCLEOTIDE SEQUENCE [LARGE SCALE GENOMIC DNA]</scope>
    <source>
        <strain evidence="1">HYR1</strain>
    </source>
</reference>
<name>A0A3M7PW08_BRAPC</name>
<proteinExistence type="predicted"/>
<dbReference type="AlphaFoldDB" id="A0A3M7PW08"/>
<dbReference type="Proteomes" id="UP000276133">
    <property type="component" value="Unassembled WGS sequence"/>
</dbReference>
<organism evidence="1 2">
    <name type="scientific">Brachionus plicatilis</name>
    <name type="common">Marine rotifer</name>
    <name type="synonym">Brachionus muelleri</name>
    <dbReference type="NCBI Taxonomy" id="10195"/>
    <lineage>
        <taxon>Eukaryota</taxon>
        <taxon>Metazoa</taxon>
        <taxon>Spiralia</taxon>
        <taxon>Gnathifera</taxon>
        <taxon>Rotifera</taxon>
        <taxon>Eurotatoria</taxon>
        <taxon>Monogononta</taxon>
        <taxon>Pseudotrocha</taxon>
        <taxon>Ploima</taxon>
        <taxon>Brachionidae</taxon>
        <taxon>Brachionus</taxon>
    </lineage>
</organism>
<sequence length="65" mass="7487">MNNYLFILPWLSYKTLSGIGQKSKGQGRLIPFSRTISAQTEKIIKFLLFVLTFLNIVDSLLKHML</sequence>